<feature type="region of interest" description="Disordered" evidence="1">
    <location>
        <begin position="25"/>
        <end position="46"/>
    </location>
</feature>
<accession>A0A109FTR2</accession>
<organism evidence="2 3">
    <name type="scientific">Bacillus mycoides</name>
    <dbReference type="NCBI Taxonomy" id="1405"/>
    <lineage>
        <taxon>Bacteria</taxon>
        <taxon>Bacillati</taxon>
        <taxon>Bacillota</taxon>
        <taxon>Bacilli</taxon>
        <taxon>Bacillales</taxon>
        <taxon>Bacillaceae</taxon>
        <taxon>Bacillus</taxon>
        <taxon>Bacillus cereus group</taxon>
    </lineage>
</organism>
<sequence length="162" mass="17975">MRIFFRLTGILFLFLLIVGCSDIQTSRPSTSKTTSNASQPKEAATTDENTVVFNMGKTTQLSRLLEFINHTKTGQTDNVKIQVITANKTANKNLQYDGNQITYKNEKGKTLVCKNIDISEQASNAVYEVNGCEGEINSEWVFQSSVSALKEAEKEHSSTVKN</sequence>
<comment type="caution">
    <text evidence="2">The sequence shown here is derived from an EMBL/GenBank/DDBJ whole genome shotgun (WGS) entry which is preliminary data.</text>
</comment>
<dbReference type="EMBL" id="LRPH01000100">
    <property type="protein sequence ID" value="KWU54398.1"/>
    <property type="molecule type" value="Genomic_DNA"/>
</dbReference>
<protein>
    <recommendedName>
        <fullName evidence="4">DUF4362 domain-containing protein</fullName>
    </recommendedName>
</protein>
<evidence type="ECO:0000313" key="2">
    <source>
        <dbReference type="EMBL" id="KWU54398.1"/>
    </source>
</evidence>
<proteinExistence type="predicted"/>
<feature type="compositionally biased region" description="Polar residues" evidence="1">
    <location>
        <begin position="25"/>
        <end position="39"/>
    </location>
</feature>
<dbReference type="RefSeq" id="WP_060751982.1">
    <property type="nucleotide sequence ID" value="NZ_LRPH01000100.1"/>
</dbReference>
<dbReference type="AlphaFoldDB" id="A0A109FTR2"/>
<name>A0A109FTR2_BACMY</name>
<gene>
    <name evidence="2" type="ORF">AWW70_26770</name>
</gene>
<evidence type="ECO:0008006" key="4">
    <source>
        <dbReference type="Google" id="ProtNLM"/>
    </source>
</evidence>
<dbReference type="Proteomes" id="UP000065797">
    <property type="component" value="Unassembled WGS sequence"/>
</dbReference>
<dbReference type="PROSITE" id="PS51257">
    <property type="entry name" value="PROKAR_LIPOPROTEIN"/>
    <property type="match status" value="1"/>
</dbReference>
<evidence type="ECO:0000313" key="3">
    <source>
        <dbReference type="Proteomes" id="UP000065797"/>
    </source>
</evidence>
<evidence type="ECO:0000256" key="1">
    <source>
        <dbReference type="SAM" id="MobiDB-lite"/>
    </source>
</evidence>
<reference evidence="2 3" key="1">
    <citation type="submission" date="2016-01" db="EMBL/GenBank/DDBJ databases">
        <authorList>
            <person name="McClelland M."/>
            <person name="Jain A."/>
            <person name="Saraogi P."/>
            <person name="Mendelson R."/>
            <person name="Westerman R."/>
            <person name="SanMiguel P."/>
            <person name="Csonka L."/>
        </authorList>
    </citation>
    <scope>NUCLEOTIDE SEQUENCE [LARGE SCALE GENOMIC DNA]</scope>
    <source>
        <strain evidence="2 3">PE8-15</strain>
    </source>
</reference>